<feature type="transmembrane region" description="Helical" evidence="9">
    <location>
        <begin position="12"/>
        <end position="32"/>
    </location>
</feature>
<gene>
    <name evidence="11" type="ORF">J3R73_001094</name>
</gene>
<feature type="transmembrane region" description="Helical" evidence="9">
    <location>
        <begin position="89"/>
        <end position="109"/>
    </location>
</feature>
<evidence type="ECO:0000259" key="10">
    <source>
        <dbReference type="PROSITE" id="PS50893"/>
    </source>
</evidence>
<evidence type="ECO:0000256" key="9">
    <source>
        <dbReference type="SAM" id="Phobius"/>
    </source>
</evidence>
<feature type="transmembrane region" description="Helical" evidence="9">
    <location>
        <begin position="165"/>
        <end position="184"/>
    </location>
</feature>
<feature type="transmembrane region" description="Helical" evidence="9">
    <location>
        <begin position="290"/>
        <end position="308"/>
    </location>
</feature>
<evidence type="ECO:0000256" key="4">
    <source>
        <dbReference type="ARBA" id="ARBA00022692"/>
    </source>
</evidence>
<dbReference type="PROSITE" id="PS50893">
    <property type="entry name" value="ABC_TRANSPORTER_2"/>
    <property type="match status" value="1"/>
</dbReference>
<dbReference type="Proteomes" id="UP001237448">
    <property type="component" value="Unassembled WGS sequence"/>
</dbReference>
<evidence type="ECO:0000256" key="2">
    <source>
        <dbReference type="ARBA" id="ARBA00022448"/>
    </source>
</evidence>
<accession>A0ABU0F9K3</accession>
<keyword evidence="12" id="KW-1185">Reference proteome</keyword>
<dbReference type="InterPro" id="IPR003593">
    <property type="entry name" value="AAA+_ATPase"/>
</dbReference>
<feature type="transmembrane region" description="Helical" evidence="9">
    <location>
        <begin position="216"/>
        <end position="237"/>
    </location>
</feature>
<evidence type="ECO:0000313" key="11">
    <source>
        <dbReference type="EMBL" id="MDQ0391302.1"/>
    </source>
</evidence>
<dbReference type="InterPro" id="IPR032823">
    <property type="entry name" value="BCA_ABC_TP_C"/>
</dbReference>
<dbReference type="InterPro" id="IPR027417">
    <property type="entry name" value="P-loop_NTPase"/>
</dbReference>
<comment type="subcellular location">
    <subcellularLocation>
        <location evidence="1">Cell membrane</location>
        <topology evidence="1">Multi-pass membrane protein</topology>
    </subcellularLocation>
</comment>
<dbReference type="Gene3D" id="3.40.50.300">
    <property type="entry name" value="P-loop containing nucleotide triphosphate hydrolases"/>
    <property type="match status" value="1"/>
</dbReference>
<dbReference type="SMART" id="SM00382">
    <property type="entry name" value="AAA"/>
    <property type="match status" value="1"/>
</dbReference>
<evidence type="ECO:0000256" key="5">
    <source>
        <dbReference type="ARBA" id="ARBA00022741"/>
    </source>
</evidence>
<keyword evidence="5" id="KW-0547">Nucleotide-binding</keyword>
<evidence type="ECO:0000256" key="6">
    <source>
        <dbReference type="ARBA" id="ARBA00022840"/>
    </source>
</evidence>
<dbReference type="PANTHER" id="PTHR45772">
    <property type="entry name" value="CONSERVED COMPONENT OF ABC TRANSPORTER FOR NATURAL AMINO ACIDS-RELATED"/>
    <property type="match status" value="1"/>
</dbReference>
<dbReference type="Pfam" id="PF02653">
    <property type="entry name" value="BPD_transp_2"/>
    <property type="match status" value="1"/>
</dbReference>
<feature type="transmembrane region" description="Helical" evidence="9">
    <location>
        <begin position="249"/>
        <end position="278"/>
    </location>
</feature>
<protein>
    <submittedName>
        <fullName evidence="11">Branched-chain amino acid transport system permease protein</fullName>
    </submittedName>
</protein>
<evidence type="ECO:0000313" key="12">
    <source>
        <dbReference type="Proteomes" id="UP001237448"/>
    </source>
</evidence>
<feature type="transmembrane region" description="Helical" evidence="9">
    <location>
        <begin position="116"/>
        <end position="137"/>
    </location>
</feature>
<sequence length="589" mass="61961">MPAPENRAALRVLRWIGYVLVLACAVGAPQVLSSIYDLNVLVTMAINAILATGLAIVVRSGRLPLAQATFGGIGGYVSGILMMQHDWAYWPALGAAGIVAAGFGVLLGLTSLRLQGFYFAIATFTFSQIAIVVLAAWRGVTGGLSGMFGLPTPTIGDYDFSDPQLYYYAALVFLALALGIYYLCTIGSRFGRGLSVLGEDEVVAGSLGIPATLYRLAAFAISSFVAGIAGSLNAHFIGGISPSDIAPSVSVFVLVMVMAGGSQTLLGPTLGAVILTLIPELLRASAQWSMVLYGLFLLGYVFLFRQGLLPLVGRAASMLVGAFLPAGRAALAEGAAAEARQGAVALPARVAANGRAGTLSLDGVKCAFGDNQVLHGVGFSVRGGELLGLIGPNGAGKTTLFNVITGNAPLTSGRIEVSGQAVTPRPARMARLGIARTFQLPRVLSSRSVEESVHLAAELSGRKADPAYVDWVLAITQLRDLLHVRASVLSHFERRRLTIAMAIASRPQILLLDEPLAGLDDTETQVVKEQIREIHRQLGCTLLLIEHKLSVVMELCTHLVVLDHGQVIAEGDPETVSRNPEVIQAYLGS</sequence>
<dbReference type="SUPFAM" id="SSF52540">
    <property type="entry name" value="P-loop containing nucleoside triphosphate hydrolases"/>
    <property type="match status" value="1"/>
</dbReference>
<dbReference type="EMBL" id="JAUSVK010000001">
    <property type="protein sequence ID" value="MDQ0391302.1"/>
    <property type="molecule type" value="Genomic_DNA"/>
</dbReference>
<dbReference type="InterPro" id="IPR043428">
    <property type="entry name" value="LivM-like"/>
</dbReference>
<dbReference type="InterPro" id="IPR051120">
    <property type="entry name" value="ABC_AA/LPS_Transport"/>
</dbReference>
<dbReference type="Pfam" id="PF00005">
    <property type="entry name" value="ABC_tran"/>
    <property type="match status" value="1"/>
</dbReference>
<dbReference type="Pfam" id="PF12399">
    <property type="entry name" value="BCA_ABC_TP_C"/>
    <property type="match status" value="1"/>
</dbReference>
<dbReference type="RefSeq" id="WP_307423391.1">
    <property type="nucleotide sequence ID" value="NZ_JAUSVK010000001.1"/>
</dbReference>
<keyword evidence="8 9" id="KW-0472">Membrane</keyword>
<name>A0ABU0F9K3_9HYPH</name>
<keyword evidence="2" id="KW-0813">Transport</keyword>
<evidence type="ECO:0000256" key="8">
    <source>
        <dbReference type="ARBA" id="ARBA00023136"/>
    </source>
</evidence>
<dbReference type="PANTHER" id="PTHR45772:SF8">
    <property type="entry name" value="HIGH-AFFINITY BRANCHED-CHAIN AMINO ACID TRANSPORT ATP-BINDING PROTEIN"/>
    <property type="match status" value="1"/>
</dbReference>
<evidence type="ECO:0000256" key="7">
    <source>
        <dbReference type="ARBA" id="ARBA00022989"/>
    </source>
</evidence>
<evidence type="ECO:0000256" key="3">
    <source>
        <dbReference type="ARBA" id="ARBA00022475"/>
    </source>
</evidence>
<dbReference type="InterPro" id="IPR001851">
    <property type="entry name" value="ABC_transp_permease"/>
</dbReference>
<keyword evidence="3" id="KW-1003">Cell membrane</keyword>
<comment type="caution">
    <text evidence="11">The sequence shown here is derived from an EMBL/GenBank/DDBJ whole genome shotgun (WGS) entry which is preliminary data.</text>
</comment>
<keyword evidence="6" id="KW-0067">ATP-binding</keyword>
<reference evidence="11 12" key="1">
    <citation type="submission" date="2023-07" db="EMBL/GenBank/DDBJ databases">
        <title>Genomic Encyclopedia of Type Strains, Phase IV (KMG-IV): sequencing the most valuable type-strain genomes for metagenomic binning, comparative biology and taxonomic classification.</title>
        <authorList>
            <person name="Goeker M."/>
        </authorList>
    </citation>
    <scope>NUCLEOTIDE SEQUENCE [LARGE SCALE GENOMIC DNA]</scope>
    <source>
        <strain evidence="11 12">DSM 5896</strain>
    </source>
</reference>
<evidence type="ECO:0000256" key="1">
    <source>
        <dbReference type="ARBA" id="ARBA00004651"/>
    </source>
</evidence>
<dbReference type="InterPro" id="IPR003439">
    <property type="entry name" value="ABC_transporter-like_ATP-bd"/>
</dbReference>
<feature type="transmembrane region" description="Helical" evidence="9">
    <location>
        <begin position="38"/>
        <end position="58"/>
    </location>
</feature>
<feature type="domain" description="ABC transporter" evidence="10">
    <location>
        <begin position="359"/>
        <end position="589"/>
    </location>
</feature>
<keyword evidence="7 9" id="KW-1133">Transmembrane helix</keyword>
<feature type="transmembrane region" description="Helical" evidence="9">
    <location>
        <begin position="65"/>
        <end position="83"/>
    </location>
</feature>
<dbReference type="CDD" id="cd06581">
    <property type="entry name" value="TM_PBP1_LivM_like"/>
    <property type="match status" value="1"/>
</dbReference>
<keyword evidence="4 9" id="KW-0812">Transmembrane</keyword>
<proteinExistence type="predicted"/>
<organism evidence="11 12">
    <name type="scientific">Labrys monachus</name>
    <dbReference type="NCBI Taxonomy" id="217067"/>
    <lineage>
        <taxon>Bacteria</taxon>
        <taxon>Pseudomonadati</taxon>
        <taxon>Pseudomonadota</taxon>
        <taxon>Alphaproteobacteria</taxon>
        <taxon>Hyphomicrobiales</taxon>
        <taxon>Xanthobacteraceae</taxon>
        <taxon>Labrys</taxon>
    </lineage>
</organism>